<dbReference type="AlphaFoldDB" id="A0A7I7L8G5"/>
<evidence type="ECO:0000313" key="4">
    <source>
        <dbReference type="Proteomes" id="UP000467164"/>
    </source>
</evidence>
<evidence type="ECO:0000313" key="3">
    <source>
        <dbReference type="EMBL" id="BBX55792.1"/>
    </source>
</evidence>
<proteinExistence type="predicted"/>
<dbReference type="EMBL" id="AP022572">
    <property type="protein sequence ID" value="BBX55792.1"/>
    <property type="molecule type" value="Genomic_DNA"/>
</dbReference>
<gene>
    <name evidence="3" type="ORF">MSHO_11370</name>
</gene>
<dbReference type="InterPro" id="IPR043796">
    <property type="entry name" value="ESX-1_EspA/EspE-like"/>
</dbReference>
<sequence>MASSGSLFDDVGAQVAALDPDGGWRGNAAQAYWVQNLAQSRHATLMADLDRLTAGLVSAQADAVKQARERLSVLIAVVLGVLVVCARLELGGPRASSRPSTLRSPHAVLCRLPPPPP</sequence>
<protein>
    <recommendedName>
        <fullName evidence="2">ESX-1 secretion-associated protein EspA/EspE-like domain-containing protein</fullName>
    </recommendedName>
</protein>
<dbReference type="RefSeq" id="WP_231608829.1">
    <property type="nucleotide sequence ID" value="NZ_AP022572.1"/>
</dbReference>
<evidence type="ECO:0000256" key="1">
    <source>
        <dbReference type="SAM" id="MobiDB-lite"/>
    </source>
</evidence>
<dbReference type="Proteomes" id="UP000467164">
    <property type="component" value="Chromosome"/>
</dbReference>
<feature type="region of interest" description="Disordered" evidence="1">
    <location>
        <begin position="92"/>
        <end position="117"/>
    </location>
</feature>
<keyword evidence="4" id="KW-1185">Reference proteome</keyword>
<dbReference type="Pfam" id="PF18879">
    <property type="entry name" value="EspA_EspE"/>
    <property type="match status" value="1"/>
</dbReference>
<name>A0A7I7L8G5_9MYCO</name>
<feature type="domain" description="ESX-1 secretion-associated protein EspA/EspE-like" evidence="2">
    <location>
        <begin position="2"/>
        <end position="72"/>
    </location>
</feature>
<organism evidence="3 4">
    <name type="scientific">Mycobacterium shottsii</name>
    <dbReference type="NCBI Taxonomy" id="133549"/>
    <lineage>
        <taxon>Bacteria</taxon>
        <taxon>Bacillati</taxon>
        <taxon>Actinomycetota</taxon>
        <taxon>Actinomycetes</taxon>
        <taxon>Mycobacteriales</taxon>
        <taxon>Mycobacteriaceae</taxon>
        <taxon>Mycobacterium</taxon>
        <taxon>Mycobacterium ulcerans group</taxon>
    </lineage>
</organism>
<accession>A0A7I7L8G5</accession>
<dbReference type="KEGG" id="msho:MSHO_11370"/>
<evidence type="ECO:0000259" key="2">
    <source>
        <dbReference type="Pfam" id="PF18879"/>
    </source>
</evidence>
<reference evidence="3 4" key="1">
    <citation type="journal article" date="2019" name="Emerg. Microbes Infect.">
        <title>Comprehensive subspecies identification of 175 nontuberculous mycobacteria species based on 7547 genomic profiles.</title>
        <authorList>
            <person name="Matsumoto Y."/>
            <person name="Kinjo T."/>
            <person name="Motooka D."/>
            <person name="Nabeya D."/>
            <person name="Jung N."/>
            <person name="Uechi K."/>
            <person name="Horii T."/>
            <person name="Iida T."/>
            <person name="Fujita J."/>
            <person name="Nakamura S."/>
        </authorList>
    </citation>
    <scope>NUCLEOTIDE SEQUENCE [LARGE SCALE GENOMIC DNA]</scope>
    <source>
        <strain evidence="3 4">JCM 12657</strain>
    </source>
</reference>